<evidence type="ECO:0000259" key="6">
    <source>
        <dbReference type="PROSITE" id="PS50923"/>
    </source>
</evidence>
<gene>
    <name evidence="7" type="ORF">NHX12_010047</name>
</gene>
<evidence type="ECO:0000313" key="7">
    <source>
        <dbReference type="EMBL" id="KAJ3589200.1"/>
    </source>
</evidence>
<dbReference type="Pfam" id="PF00084">
    <property type="entry name" value="Sushi"/>
    <property type="match status" value="2"/>
</dbReference>
<feature type="domain" description="Sushi" evidence="6">
    <location>
        <begin position="169"/>
        <end position="228"/>
    </location>
</feature>
<dbReference type="EMBL" id="JANIIK010000115">
    <property type="protein sequence ID" value="KAJ3589200.1"/>
    <property type="molecule type" value="Genomic_DNA"/>
</dbReference>
<dbReference type="CDD" id="cd00033">
    <property type="entry name" value="CCP"/>
    <property type="match status" value="2"/>
</dbReference>
<dbReference type="InterPro" id="IPR035976">
    <property type="entry name" value="Sushi/SCR/CCP_sf"/>
</dbReference>
<keyword evidence="2" id="KW-0677">Repeat</keyword>
<dbReference type="SUPFAM" id="SSF57535">
    <property type="entry name" value="Complement control module/SCR domain"/>
    <property type="match status" value="2"/>
</dbReference>
<keyword evidence="1 5" id="KW-0768">Sushi</keyword>
<evidence type="ECO:0000256" key="5">
    <source>
        <dbReference type="PROSITE-ProRule" id="PRU00302"/>
    </source>
</evidence>
<dbReference type="Gene3D" id="2.10.70.10">
    <property type="entry name" value="Complement Module, domain 1"/>
    <property type="match status" value="2"/>
</dbReference>
<keyword evidence="4" id="KW-0325">Glycoprotein</keyword>
<feature type="domain" description="Sushi" evidence="6">
    <location>
        <begin position="1"/>
        <end position="52"/>
    </location>
</feature>
<dbReference type="InterPro" id="IPR009003">
    <property type="entry name" value="Peptidase_S1_PA"/>
</dbReference>
<organism evidence="7 8">
    <name type="scientific">Muraenolepis orangiensis</name>
    <name type="common">Patagonian moray cod</name>
    <dbReference type="NCBI Taxonomy" id="630683"/>
    <lineage>
        <taxon>Eukaryota</taxon>
        <taxon>Metazoa</taxon>
        <taxon>Chordata</taxon>
        <taxon>Craniata</taxon>
        <taxon>Vertebrata</taxon>
        <taxon>Euteleostomi</taxon>
        <taxon>Actinopterygii</taxon>
        <taxon>Neopterygii</taxon>
        <taxon>Teleostei</taxon>
        <taxon>Neoteleostei</taxon>
        <taxon>Acanthomorphata</taxon>
        <taxon>Zeiogadaria</taxon>
        <taxon>Gadariae</taxon>
        <taxon>Gadiformes</taxon>
        <taxon>Muraenolepidoidei</taxon>
        <taxon>Muraenolepididae</taxon>
        <taxon>Muraenolepis</taxon>
    </lineage>
</organism>
<evidence type="ECO:0000256" key="1">
    <source>
        <dbReference type="ARBA" id="ARBA00022659"/>
    </source>
</evidence>
<dbReference type="PANTHER" id="PTHR46393">
    <property type="entry name" value="SUSHI DOMAIN-CONTAINING PROTEIN"/>
    <property type="match status" value="1"/>
</dbReference>
<protein>
    <recommendedName>
        <fullName evidence="6">Sushi domain-containing protein</fullName>
    </recommendedName>
</protein>
<name>A0A9Q0DID0_9TELE</name>
<dbReference type="GO" id="GO:0070062">
    <property type="term" value="C:extracellular exosome"/>
    <property type="evidence" value="ECO:0007669"/>
    <property type="project" value="TreeGrafter"/>
</dbReference>
<proteinExistence type="predicted"/>
<evidence type="ECO:0000313" key="8">
    <source>
        <dbReference type="Proteomes" id="UP001148018"/>
    </source>
</evidence>
<dbReference type="InterPro" id="IPR000436">
    <property type="entry name" value="Sushi_SCR_CCP_dom"/>
</dbReference>
<keyword evidence="3 5" id="KW-1015">Disulfide bond</keyword>
<dbReference type="PANTHER" id="PTHR46393:SF6">
    <property type="entry name" value="COMPLEMENT C2-RELATED"/>
    <property type="match status" value="1"/>
</dbReference>
<dbReference type="GO" id="GO:0009617">
    <property type="term" value="P:response to bacterium"/>
    <property type="evidence" value="ECO:0007669"/>
    <property type="project" value="TreeGrafter"/>
</dbReference>
<feature type="disulfide bond" evidence="5">
    <location>
        <begin position="23"/>
        <end position="50"/>
    </location>
</feature>
<dbReference type="Gene3D" id="2.40.10.120">
    <property type="match status" value="2"/>
</dbReference>
<dbReference type="AlphaFoldDB" id="A0A9Q0DID0"/>
<dbReference type="GO" id="GO:0006956">
    <property type="term" value="P:complement activation"/>
    <property type="evidence" value="ECO:0007669"/>
    <property type="project" value="TreeGrafter"/>
</dbReference>
<feature type="disulfide bond" evidence="5">
    <location>
        <begin position="199"/>
        <end position="226"/>
    </location>
</feature>
<sequence length="345" mass="39143">MKYGLVLPHEDRYYVNNETTYECDTGYELRGSARRFCMENGKWNGSTPICSRDDDDYTYDTAEDINKEFGGGMQLSMTELKSVDKNVKAFYTHGNYNVHAMADDGISEFYDYDVALVELEEDVVFSADVSKAMRLDNITAANIHQVVTENFLCTGGTSPFLDHIACKVIECPNPKVMKYGLVLPHEDRYYVNNETTYECDTGYELHGSARRFCMENGKWNGSTPICSRDDHDYTYDTAEDINKEFGGGMQLSMTELKSVGGYNMGGSPRSNLQRIKDIIYMDHSGSYEDIKRDDHLDKNVKAFSIHGNYNIKAKEGDGISEFYDYDVALIELEEDVVFSADVRLA</sequence>
<dbReference type="PROSITE" id="PS50923">
    <property type="entry name" value="SUSHI"/>
    <property type="match status" value="2"/>
</dbReference>
<dbReference type="OrthoDB" id="6127264at2759"/>
<evidence type="ECO:0000256" key="4">
    <source>
        <dbReference type="ARBA" id="ARBA00023180"/>
    </source>
</evidence>
<comment type="caution">
    <text evidence="7">The sequence shown here is derived from an EMBL/GenBank/DDBJ whole genome shotgun (WGS) entry which is preliminary data.</text>
</comment>
<keyword evidence="8" id="KW-1185">Reference proteome</keyword>
<comment type="caution">
    <text evidence="5">Lacks conserved residue(s) required for the propagation of feature annotation.</text>
</comment>
<dbReference type="SUPFAM" id="SSF50494">
    <property type="entry name" value="Trypsin-like serine proteases"/>
    <property type="match status" value="2"/>
</dbReference>
<dbReference type="Proteomes" id="UP001148018">
    <property type="component" value="Unassembled WGS sequence"/>
</dbReference>
<evidence type="ECO:0000256" key="2">
    <source>
        <dbReference type="ARBA" id="ARBA00022737"/>
    </source>
</evidence>
<dbReference type="SMART" id="SM00032">
    <property type="entry name" value="CCP"/>
    <property type="match status" value="2"/>
</dbReference>
<evidence type="ECO:0000256" key="3">
    <source>
        <dbReference type="ARBA" id="ARBA00023157"/>
    </source>
</evidence>
<accession>A0A9Q0DID0</accession>
<reference evidence="7" key="1">
    <citation type="submission" date="2022-07" db="EMBL/GenBank/DDBJ databases">
        <title>Chromosome-level genome of Muraenolepis orangiensis.</title>
        <authorList>
            <person name="Kim J."/>
        </authorList>
    </citation>
    <scope>NUCLEOTIDE SEQUENCE</scope>
    <source>
        <strain evidence="7">KU_S4_2022</strain>
        <tissue evidence="7">Muscle</tissue>
    </source>
</reference>